<sequence>MGFNSVYRALQEVFPQVYQCEVLFKKVDARILKAVAIEHSKDVDAAVEVVLLEVLPNIPYKSMKQISLPENQRLVDLMEGRVAHEEQSNLSEGKQLREEAVVSSHSDMGSAPAIIECVISEEKYQESDIVVGIGQVPPVAAVNENNKDNSFDGCLICETQEDFRTNSSEFAATVYGNTCQQKSCLDCNRADIGNGLQEIRADAKVLHVNSNTVEVGDGLVQLESDVQEPTYGASDNAFQSAIDSDNLDPEYKELEMYRGFYTFSEQDLSDTGKHCAGYESNSNNIVTQSGQICRIDLLEDIIEEAKNNKKTLFSAMDLVINMMKEVELQEESVKLAKEEAAKGGLDMLARVEDIKQMLKRAREANDMHRGEVYGEKAILVTEVKELQSRLINLLEERDKSLAILEEMREKLEERLAAAEEERNAAEKQKLDKEEDARSALTEQELPMDRVVQESRMLQQEAEENSRLREFLMDRGRLVDILQGEISVICQDVRLLKEKFDEHVPLSKSLSSSQTSCILASSSSSSKSIASDRSPQQQTNSLDSLKKISRTPSLESLSPGFVAVESMSPRFTPEGKRNEKDSKELSDDGWDMFDNYLELSR</sequence>
<accession>A0AAN8ZE98</accession>
<comment type="caution">
    <text evidence="2">The sequence shown here is derived from an EMBL/GenBank/DDBJ whole genome shotgun (WGS) entry which is preliminary data.</text>
</comment>
<gene>
    <name evidence="2" type="ORF">RJ641_031007</name>
</gene>
<protein>
    <recommendedName>
        <fullName evidence="4">CUE domain-containing protein</fullName>
    </recommendedName>
</protein>
<feature type="compositionally biased region" description="Basic and acidic residues" evidence="1">
    <location>
        <begin position="572"/>
        <end position="585"/>
    </location>
</feature>
<feature type="compositionally biased region" description="Basic and acidic residues" evidence="1">
    <location>
        <begin position="422"/>
        <end position="437"/>
    </location>
</feature>
<dbReference type="Proteomes" id="UP001370490">
    <property type="component" value="Unassembled WGS sequence"/>
</dbReference>
<dbReference type="AlphaFoldDB" id="A0AAN8ZE98"/>
<reference evidence="2 3" key="1">
    <citation type="submission" date="2023-12" db="EMBL/GenBank/DDBJ databases">
        <title>A high-quality genome assembly for Dillenia turbinata (Dilleniales).</title>
        <authorList>
            <person name="Chanderbali A."/>
        </authorList>
    </citation>
    <scope>NUCLEOTIDE SEQUENCE [LARGE SCALE GENOMIC DNA]</scope>
    <source>
        <strain evidence="2">LSX21</strain>
        <tissue evidence="2">Leaf</tissue>
    </source>
</reference>
<feature type="compositionally biased region" description="Polar residues" evidence="1">
    <location>
        <begin position="532"/>
        <end position="542"/>
    </location>
</feature>
<feature type="region of interest" description="Disordered" evidence="1">
    <location>
        <begin position="422"/>
        <end position="443"/>
    </location>
</feature>
<dbReference type="EMBL" id="JBAMMX010000006">
    <property type="protein sequence ID" value="KAK6937499.1"/>
    <property type="molecule type" value="Genomic_DNA"/>
</dbReference>
<keyword evidence="3" id="KW-1185">Reference proteome</keyword>
<feature type="region of interest" description="Disordered" evidence="1">
    <location>
        <begin position="521"/>
        <end position="585"/>
    </location>
</feature>
<evidence type="ECO:0000256" key="1">
    <source>
        <dbReference type="SAM" id="MobiDB-lite"/>
    </source>
</evidence>
<evidence type="ECO:0000313" key="2">
    <source>
        <dbReference type="EMBL" id="KAK6937499.1"/>
    </source>
</evidence>
<dbReference type="PANTHER" id="PTHR48459">
    <property type="entry name" value="CUE DOMAIN-CONTAINING PROTEIN"/>
    <property type="match status" value="1"/>
</dbReference>
<evidence type="ECO:0008006" key="4">
    <source>
        <dbReference type="Google" id="ProtNLM"/>
    </source>
</evidence>
<organism evidence="2 3">
    <name type="scientific">Dillenia turbinata</name>
    <dbReference type="NCBI Taxonomy" id="194707"/>
    <lineage>
        <taxon>Eukaryota</taxon>
        <taxon>Viridiplantae</taxon>
        <taxon>Streptophyta</taxon>
        <taxon>Embryophyta</taxon>
        <taxon>Tracheophyta</taxon>
        <taxon>Spermatophyta</taxon>
        <taxon>Magnoliopsida</taxon>
        <taxon>eudicotyledons</taxon>
        <taxon>Gunneridae</taxon>
        <taxon>Pentapetalae</taxon>
        <taxon>Dilleniales</taxon>
        <taxon>Dilleniaceae</taxon>
        <taxon>Dillenia</taxon>
    </lineage>
</organism>
<evidence type="ECO:0000313" key="3">
    <source>
        <dbReference type="Proteomes" id="UP001370490"/>
    </source>
</evidence>
<dbReference type="PANTHER" id="PTHR48459:SF1">
    <property type="entry name" value="CUE DOMAIN-CONTAINING PROTEIN"/>
    <property type="match status" value="1"/>
</dbReference>
<name>A0AAN8ZE98_9MAGN</name>
<proteinExistence type="predicted"/>
<feature type="compositionally biased region" description="Low complexity" evidence="1">
    <location>
        <begin position="521"/>
        <end position="530"/>
    </location>
</feature>